<evidence type="ECO:0000256" key="4">
    <source>
        <dbReference type="ARBA" id="ARBA00022729"/>
    </source>
</evidence>
<dbReference type="Pfam" id="PF00345">
    <property type="entry name" value="PapD_N"/>
    <property type="match status" value="1"/>
</dbReference>
<evidence type="ECO:0000259" key="9">
    <source>
        <dbReference type="Pfam" id="PF00345"/>
    </source>
</evidence>
<dbReference type="EMBL" id="UHJA01000001">
    <property type="protein sequence ID" value="SUP76959.1"/>
    <property type="molecule type" value="Genomic_DNA"/>
</dbReference>
<feature type="domain" description="Pili assembly chaperone C-terminal" evidence="10">
    <location>
        <begin position="173"/>
        <end position="232"/>
    </location>
</feature>
<evidence type="ECO:0000256" key="8">
    <source>
        <dbReference type="RuleBase" id="RU003918"/>
    </source>
</evidence>
<feature type="domain" description="Pili assembly chaperone N-terminal" evidence="9">
    <location>
        <begin position="28"/>
        <end position="150"/>
    </location>
</feature>
<dbReference type="SUPFAM" id="SSF49584">
    <property type="entry name" value="Periplasmic chaperone C-domain"/>
    <property type="match status" value="1"/>
</dbReference>
<dbReference type="Gene3D" id="2.60.40.10">
    <property type="entry name" value="Immunoglobulins"/>
    <property type="match status" value="2"/>
</dbReference>
<organism evidence="11 12">
    <name type="scientific">Yersinia frederiksenii</name>
    <dbReference type="NCBI Taxonomy" id="29484"/>
    <lineage>
        <taxon>Bacteria</taxon>
        <taxon>Pseudomonadati</taxon>
        <taxon>Pseudomonadota</taxon>
        <taxon>Gammaproteobacteria</taxon>
        <taxon>Enterobacterales</taxon>
        <taxon>Yersiniaceae</taxon>
        <taxon>Yersinia</taxon>
    </lineage>
</organism>
<evidence type="ECO:0000256" key="5">
    <source>
        <dbReference type="ARBA" id="ARBA00022764"/>
    </source>
</evidence>
<dbReference type="InterPro" id="IPR008962">
    <property type="entry name" value="PapD-like_sf"/>
</dbReference>
<keyword evidence="4" id="KW-0732">Signal</keyword>
<evidence type="ECO:0000256" key="3">
    <source>
        <dbReference type="ARBA" id="ARBA00022558"/>
    </source>
</evidence>
<dbReference type="InterPro" id="IPR013783">
    <property type="entry name" value="Ig-like_fold"/>
</dbReference>
<dbReference type="PROSITE" id="PS00635">
    <property type="entry name" value="PILI_CHAPERONE"/>
    <property type="match status" value="1"/>
</dbReference>
<dbReference type="FunFam" id="2.60.40.10:FF:000458">
    <property type="entry name" value="Molecular chaperone FimC"/>
    <property type="match status" value="1"/>
</dbReference>
<sequence>MSIIHRKAFTLFSGLFLILLTGYSVQASVVISGTRVIYPENQKEVTVKVTNMGSGPVVLQSWIDNGDVNARPETLKVPFVLTPPINRVEPNKSQTLRISYTGTTLPKDRESVFWLNVLEIPAKADTNSKQNYLQMAYRSRIKLFFRPQGLIGNPNDAAKSLVWTKVSGGLKATNSTPFHISLVTVGVNIGGKPSRIEGQMISPNDSMTFALPDNSSVSTVDIEFVNDYGAVNKLSQAIKP</sequence>
<name>A0A380PUJ9_YERFR</name>
<dbReference type="GO" id="GO:0071555">
    <property type="term" value="P:cell wall organization"/>
    <property type="evidence" value="ECO:0007669"/>
    <property type="project" value="InterPro"/>
</dbReference>
<accession>A0A380PUJ9</accession>
<keyword evidence="7" id="KW-0393">Immunoglobulin domain</keyword>
<evidence type="ECO:0000256" key="2">
    <source>
        <dbReference type="ARBA" id="ARBA00007399"/>
    </source>
</evidence>
<dbReference type="AlphaFoldDB" id="A0A380PUJ9"/>
<dbReference type="GeneID" id="57906022"/>
<keyword evidence="5" id="KW-0574">Periplasm</keyword>
<dbReference type="PRINTS" id="PR00969">
    <property type="entry name" value="CHAPERONPILI"/>
</dbReference>
<dbReference type="Proteomes" id="UP000254835">
    <property type="component" value="Unassembled WGS sequence"/>
</dbReference>
<keyword evidence="3" id="KW-1029">Fimbrium biogenesis</keyword>
<dbReference type="InterPro" id="IPR018046">
    <property type="entry name" value="Pili_assmbl_chaperone_CS"/>
</dbReference>
<evidence type="ECO:0000256" key="7">
    <source>
        <dbReference type="ARBA" id="ARBA00023319"/>
    </source>
</evidence>
<evidence type="ECO:0000256" key="6">
    <source>
        <dbReference type="ARBA" id="ARBA00023186"/>
    </source>
</evidence>
<evidence type="ECO:0000313" key="12">
    <source>
        <dbReference type="Proteomes" id="UP000254835"/>
    </source>
</evidence>
<evidence type="ECO:0000256" key="1">
    <source>
        <dbReference type="ARBA" id="ARBA00004418"/>
    </source>
</evidence>
<dbReference type="InterPro" id="IPR016147">
    <property type="entry name" value="Pili_assmbl_chaperone_N"/>
</dbReference>
<dbReference type="InterPro" id="IPR036316">
    <property type="entry name" value="Pili_assmbl_chap_C_dom_sf"/>
</dbReference>
<dbReference type="PANTHER" id="PTHR30251:SF2">
    <property type="entry name" value="FIMBRIAL CHAPERONE YADV-RELATED"/>
    <property type="match status" value="1"/>
</dbReference>
<gene>
    <name evidence="11" type="primary">focC_1</name>
    <name evidence="11" type="ORF">NCTC11470_02017</name>
</gene>
<comment type="similarity">
    <text evidence="2 8">Belongs to the periplasmic pilus chaperone family.</text>
</comment>
<dbReference type="OrthoDB" id="9131059at2"/>
<dbReference type="InterPro" id="IPR016148">
    <property type="entry name" value="Pili_assmbl_chaperone_C"/>
</dbReference>
<evidence type="ECO:0000313" key="11">
    <source>
        <dbReference type="EMBL" id="SUP76959.1"/>
    </source>
</evidence>
<dbReference type="InterPro" id="IPR050643">
    <property type="entry name" value="Periplasmic_pilus_chap"/>
</dbReference>
<evidence type="ECO:0000259" key="10">
    <source>
        <dbReference type="Pfam" id="PF02753"/>
    </source>
</evidence>
<protein>
    <submittedName>
        <fullName evidence="11">Putative pili chaperone protein</fullName>
    </submittedName>
</protein>
<proteinExistence type="inferred from homology"/>
<dbReference type="RefSeq" id="WP_032910327.1">
    <property type="nucleotide sequence ID" value="NZ_CP023964.1"/>
</dbReference>
<dbReference type="GO" id="GO:0030288">
    <property type="term" value="C:outer membrane-bounded periplasmic space"/>
    <property type="evidence" value="ECO:0007669"/>
    <property type="project" value="InterPro"/>
</dbReference>
<reference evidence="11 12" key="1">
    <citation type="submission" date="2018-06" db="EMBL/GenBank/DDBJ databases">
        <authorList>
            <consortium name="Pathogen Informatics"/>
            <person name="Doyle S."/>
        </authorList>
    </citation>
    <scope>NUCLEOTIDE SEQUENCE [LARGE SCALE GENOMIC DNA]</scope>
    <source>
        <strain evidence="11 12">NCTC11470</strain>
    </source>
</reference>
<keyword evidence="6 8" id="KW-0143">Chaperone</keyword>
<dbReference type="SUPFAM" id="SSF49354">
    <property type="entry name" value="PapD-like"/>
    <property type="match status" value="1"/>
</dbReference>
<comment type="subcellular location">
    <subcellularLocation>
        <location evidence="1 8">Periplasm</location>
    </subcellularLocation>
</comment>
<dbReference type="PANTHER" id="PTHR30251">
    <property type="entry name" value="PILUS ASSEMBLY CHAPERONE"/>
    <property type="match status" value="1"/>
</dbReference>
<dbReference type="Pfam" id="PF02753">
    <property type="entry name" value="PapD_C"/>
    <property type="match status" value="1"/>
</dbReference>
<dbReference type="InterPro" id="IPR001829">
    <property type="entry name" value="Pili_assmbl_chaperone_bac"/>
</dbReference>